<comment type="caution">
    <text evidence="1">The sequence shown here is derived from an EMBL/GenBank/DDBJ whole genome shotgun (WGS) entry which is preliminary data.</text>
</comment>
<reference evidence="1 2" key="1">
    <citation type="journal article" date="2012" name="ISME J.">
        <title>Nitrification expanded: discovery, physiology and genomics of a nitrite-oxidizing bacterium from the phylum Chloroflexi.</title>
        <authorList>
            <person name="Sorokin D.Y."/>
            <person name="Lucker S."/>
            <person name="Vejmelkova D."/>
            <person name="Kostrikina N.A."/>
            <person name="Kleerebezem R."/>
            <person name="Rijpstra W.I."/>
            <person name="Damste J.S."/>
            <person name="Le Paslier D."/>
            <person name="Muyzer G."/>
            <person name="Wagner M."/>
            <person name="van Loosdrecht M.C."/>
            <person name="Daims H."/>
        </authorList>
    </citation>
    <scope>NUCLEOTIDE SEQUENCE [LARGE SCALE GENOMIC DNA]</scope>
    <source>
        <strain evidence="2">none</strain>
    </source>
</reference>
<organism evidence="1 2">
    <name type="scientific">Nitrolancea hollandica Lb</name>
    <dbReference type="NCBI Taxonomy" id="1129897"/>
    <lineage>
        <taxon>Bacteria</taxon>
        <taxon>Pseudomonadati</taxon>
        <taxon>Thermomicrobiota</taxon>
        <taxon>Thermomicrobia</taxon>
        <taxon>Sphaerobacterales</taxon>
        <taxon>Sphaerobacterineae</taxon>
        <taxon>Sphaerobacteraceae</taxon>
        <taxon>Nitrolancea</taxon>
    </lineage>
</organism>
<dbReference type="AlphaFoldDB" id="I4ELQ7"/>
<dbReference type="EMBL" id="CAGS01000473">
    <property type="protein sequence ID" value="CCF85619.1"/>
    <property type="molecule type" value="Genomic_DNA"/>
</dbReference>
<dbReference type="Proteomes" id="UP000004221">
    <property type="component" value="Unassembled WGS sequence"/>
</dbReference>
<keyword evidence="2" id="KW-1185">Reference proteome</keyword>
<evidence type="ECO:0000313" key="1">
    <source>
        <dbReference type="EMBL" id="CCF85619.1"/>
    </source>
</evidence>
<protein>
    <submittedName>
        <fullName evidence="1">Uncharacterized protein</fullName>
    </submittedName>
</protein>
<gene>
    <name evidence="1" type="ORF">NITHO_5240006</name>
</gene>
<evidence type="ECO:0000313" key="2">
    <source>
        <dbReference type="Proteomes" id="UP000004221"/>
    </source>
</evidence>
<name>I4ELQ7_9BACT</name>
<accession>I4ELQ7</accession>
<sequence>MVDHIHEYEDELEAEAAFNWRDAIKVALDAGAILDGETMDLLAQADDRLMARREALVRRFPNLFHPERKAEIPKAYWWWYLDEGPRVRAA</sequence>
<proteinExistence type="predicted"/>